<evidence type="ECO:0000313" key="2">
    <source>
        <dbReference type="EMBL" id="AAY51045.1"/>
    </source>
</evidence>
<dbReference type="InterPro" id="IPR041238">
    <property type="entry name" value="Rap1a"/>
</dbReference>
<name>A0A0H2XDV2_XANC8</name>
<dbReference type="Gene3D" id="1.10.890.40">
    <property type="match status" value="1"/>
</dbReference>
<accession>A0A0H2XDV2</accession>
<dbReference type="Proteomes" id="UP000000420">
    <property type="component" value="Chromosome"/>
</dbReference>
<dbReference type="KEGG" id="xcb:XC_4006"/>
<dbReference type="AlphaFoldDB" id="A0A0H2XDV2"/>
<evidence type="ECO:0000259" key="1">
    <source>
        <dbReference type="Pfam" id="PF18602"/>
    </source>
</evidence>
<protein>
    <recommendedName>
        <fullName evidence="1">Rap1a immunity protein domain-containing protein</fullName>
    </recommendedName>
</protein>
<dbReference type="HOGENOM" id="CLU_1389735_0_0_6"/>
<reference evidence="2 3" key="1">
    <citation type="journal article" date="2005" name="Genome Res.">
        <title>Comparative and functional genomic analyses of the pathogenicity of phytopathogen Xanthomonas campestris pv. campestris.</title>
        <authorList>
            <person name="Qian W."/>
            <person name="Jia Y."/>
            <person name="Ren S.X."/>
            <person name="He Y.Q."/>
            <person name="Feng J.X."/>
            <person name="Lu L.F."/>
            <person name="Sun Q."/>
            <person name="Ying G."/>
            <person name="Tang D.J."/>
            <person name="Tang H."/>
            <person name="Wu W."/>
            <person name="Hao P."/>
            <person name="Wang L."/>
            <person name="Jiang B.L."/>
            <person name="Zeng S."/>
            <person name="Gu W.Y."/>
            <person name="Lu G."/>
            <person name="Rong L."/>
            <person name="Tian Y."/>
            <person name="Yao Z."/>
            <person name="Fu G."/>
            <person name="Chen B."/>
            <person name="Fang R."/>
            <person name="Qiang B."/>
            <person name="Chen Z."/>
            <person name="Zhao G.P."/>
            <person name="Tang J.L."/>
            <person name="He C."/>
        </authorList>
    </citation>
    <scope>NUCLEOTIDE SEQUENCE [LARGE SCALE GENOMIC DNA]</scope>
    <source>
        <strain evidence="2 3">8004</strain>
    </source>
</reference>
<feature type="domain" description="Rap1a immunity protein" evidence="1">
    <location>
        <begin position="78"/>
        <end position="148"/>
    </location>
</feature>
<dbReference type="EMBL" id="CP000050">
    <property type="protein sequence ID" value="AAY51045.1"/>
    <property type="molecule type" value="Genomic_DNA"/>
</dbReference>
<organism evidence="2 3">
    <name type="scientific">Xanthomonas campestris pv. campestris (strain 8004)</name>
    <dbReference type="NCBI Taxonomy" id="314565"/>
    <lineage>
        <taxon>Bacteria</taxon>
        <taxon>Pseudomonadati</taxon>
        <taxon>Pseudomonadota</taxon>
        <taxon>Gammaproteobacteria</taxon>
        <taxon>Lysobacterales</taxon>
        <taxon>Lysobacteraceae</taxon>
        <taxon>Xanthomonas</taxon>
    </lineage>
</organism>
<sequence length="196" mass="20618">MPHALACRARYGAYRLSSRWNAYAASHHLAGSGRPEPALHHCSGAHARAWELTGQTLIDAGLDGSLAPEIDAPGQPELKVMVSASRAGAYVLGVASTGYRTKWCMPAGKAGPPDLQAIIADLAALPLKRLEEPAPGLILQALAKRYPCSGARAKGAAGNAQRNPASLRTAHKTTALTTRRAWPVLGAACTTRPLRF</sequence>
<dbReference type="Pfam" id="PF18602">
    <property type="entry name" value="Rap1a"/>
    <property type="match status" value="1"/>
</dbReference>
<evidence type="ECO:0000313" key="3">
    <source>
        <dbReference type="Proteomes" id="UP000000420"/>
    </source>
</evidence>
<proteinExistence type="predicted"/>
<gene>
    <name evidence="2" type="ordered locus">XC_4006</name>
</gene>